<dbReference type="InterPro" id="IPR036291">
    <property type="entry name" value="NAD(P)-bd_dom_sf"/>
</dbReference>
<dbReference type="SUPFAM" id="SSF51735">
    <property type="entry name" value="NAD(P)-binding Rossmann-fold domains"/>
    <property type="match status" value="1"/>
</dbReference>
<dbReference type="Proteomes" id="UP001500540">
    <property type="component" value="Unassembled WGS sequence"/>
</dbReference>
<dbReference type="CDD" id="cd05347">
    <property type="entry name" value="Ga5DH-like_SDR_c"/>
    <property type="match status" value="1"/>
</dbReference>
<evidence type="ECO:0000256" key="1">
    <source>
        <dbReference type="ARBA" id="ARBA00006484"/>
    </source>
</evidence>
<dbReference type="PANTHER" id="PTHR43669">
    <property type="entry name" value="5-KETO-D-GLUCONATE 5-REDUCTASE"/>
    <property type="match status" value="1"/>
</dbReference>
<proteinExistence type="inferred from homology"/>
<dbReference type="InterPro" id="IPR002347">
    <property type="entry name" value="SDR_fam"/>
</dbReference>
<dbReference type="Pfam" id="PF13561">
    <property type="entry name" value="adh_short_C2"/>
    <property type="match status" value="1"/>
</dbReference>
<dbReference type="EMBL" id="BAABAF010000009">
    <property type="protein sequence ID" value="GAA3773021.1"/>
    <property type="molecule type" value="Genomic_DNA"/>
</dbReference>
<accession>A0ABP7GWX7</accession>
<dbReference type="SMART" id="SM00822">
    <property type="entry name" value="PKS_KR"/>
    <property type="match status" value="1"/>
</dbReference>
<keyword evidence="5" id="KW-1185">Reference proteome</keyword>
<comment type="similarity">
    <text evidence="1">Belongs to the short-chain dehydrogenases/reductases (SDR) family.</text>
</comment>
<dbReference type="InterPro" id="IPR020904">
    <property type="entry name" value="Sc_DH/Rdtase_CS"/>
</dbReference>
<protein>
    <submittedName>
        <fullName evidence="4">SDR family oxidoreductase</fullName>
    </submittedName>
</protein>
<dbReference type="PROSITE" id="PS00061">
    <property type="entry name" value="ADH_SHORT"/>
    <property type="match status" value="1"/>
</dbReference>
<dbReference type="Gene3D" id="3.40.50.720">
    <property type="entry name" value="NAD(P)-binding Rossmann-like Domain"/>
    <property type="match status" value="1"/>
</dbReference>
<dbReference type="PRINTS" id="PR00080">
    <property type="entry name" value="SDRFAMILY"/>
</dbReference>
<dbReference type="InterPro" id="IPR057326">
    <property type="entry name" value="KR_dom"/>
</dbReference>
<dbReference type="PANTHER" id="PTHR43669:SF14">
    <property type="entry name" value="OXIDOREDUCTASE"/>
    <property type="match status" value="1"/>
</dbReference>
<feature type="domain" description="Ketoreductase" evidence="3">
    <location>
        <begin position="14"/>
        <end position="193"/>
    </location>
</feature>
<evidence type="ECO:0000256" key="2">
    <source>
        <dbReference type="ARBA" id="ARBA00023002"/>
    </source>
</evidence>
<evidence type="ECO:0000313" key="4">
    <source>
        <dbReference type="EMBL" id="GAA3773021.1"/>
    </source>
</evidence>
<organism evidence="4 5">
    <name type="scientific">Microbacterium kribbense</name>
    <dbReference type="NCBI Taxonomy" id="433645"/>
    <lineage>
        <taxon>Bacteria</taxon>
        <taxon>Bacillati</taxon>
        <taxon>Actinomycetota</taxon>
        <taxon>Actinomycetes</taxon>
        <taxon>Micrococcales</taxon>
        <taxon>Microbacteriaceae</taxon>
        <taxon>Microbacterium</taxon>
    </lineage>
</organism>
<evidence type="ECO:0000313" key="5">
    <source>
        <dbReference type="Proteomes" id="UP001500540"/>
    </source>
</evidence>
<gene>
    <name evidence="4" type="ORF">GCM10022240_26240</name>
</gene>
<comment type="caution">
    <text evidence="4">The sequence shown here is derived from an EMBL/GenBank/DDBJ whole genome shotgun (WGS) entry which is preliminary data.</text>
</comment>
<reference evidence="5" key="1">
    <citation type="journal article" date="2019" name="Int. J. Syst. Evol. Microbiol.">
        <title>The Global Catalogue of Microorganisms (GCM) 10K type strain sequencing project: providing services to taxonomists for standard genome sequencing and annotation.</title>
        <authorList>
            <consortium name="The Broad Institute Genomics Platform"/>
            <consortium name="The Broad Institute Genome Sequencing Center for Infectious Disease"/>
            <person name="Wu L."/>
            <person name="Ma J."/>
        </authorList>
    </citation>
    <scope>NUCLEOTIDE SEQUENCE [LARGE SCALE GENOMIC DNA]</scope>
    <source>
        <strain evidence="5">JCM 16950</strain>
    </source>
</reference>
<evidence type="ECO:0000259" key="3">
    <source>
        <dbReference type="SMART" id="SM00822"/>
    </source>
</evidence>
<keyword evidence="2" id="KW-0560">Oxidoreductase</keyword>
<name>A0ABP7GWX7_9MICO</name>
<sequence length="258" mass="27055">MTTIPSPLFDVRGRVALVTGSSRGIGSVLARGLAQAGARVAINGRDPQAVADTCAMLEKSGCDVCAAAFDVTSPDGVAAGIDRIEEWVGPIDILVNNAGIQRRAHFTEFTDQDWTDLLASNLTSAFLVGRRVAASMERRGSGKVINIGSVQSMLGRPGIAAYAATKGAIAMLTKGMCADLAPRGIQVNSIAPGYFATELTQALVDDPEFSRWVQQRTPAGRWGRVEDLVGALLFLASPASDFVNGQVIYVDGGMTAVV</sequence>
<dbReference type="PRINTS" id="PR00081">
    <property type="entry name" value="GDHRDH"/>
</dbReference>
<dbReference type="RefSeq" id="WP_344784358.1">
    <property type="nucleotide sequence ID" value="NZ_BAABAF010000009.1"/>
</dbReference>